<dbReference type="Gene3D" id="1.20.950.20">
    <property type="entry name" value="Transmembrane di-heme cytochromes, Chain C"/>
    <property type="match status" value="1"/>
</dbReference>
<comment type="similarity">
    <text evidence="12">Belongs to the cytochrome b561 family.</text>
</comment>
<protein>
    <submittedName>
        <fullName evidence="15">Cytochrome b/b6 domain-containing protein</fullName>
    </submittedName>
</protein>
<evidence type="ECO:0000313" key="16">
    <source>
        <dbReference type="Proteomes" id="UP000683291"/>
    </source>
</evidence>
<evidence type="ECO:0000256" key="11">
    <source>
        <dbReference type="ARBA" id="ARBA00023136"/>
    </source>
</evidence>
<keyword evidence="4" id="KW-1003">Cell membrane</keyword>
<dbReference type="GO" id="GO:0046872">
    <property type="term" value="F:metal ion binding"/>
    <property type="evidence" value="ECO:0007669"/>
    <property type="project" value="UniProtKB-KW"/>
</dbReference>
<evidence type="ECO:0000256" key="13">
    <source>
        <dbReference type="SAM" id="Phobius"/>
    </source>
</evidence>
<evidence type="ECO:0000256" key="8">
    <source>
        <dbReference type="ARBA" id="ARBA00022982"/>
    </source>
</evidence>
<feature type="transmembrane region" description="Helical" evidence="13">
    <location>
        <begin position="55"/>
        <end position="75"/>
    </location>
</feature>
<feature type="transmembrane region" description="Helical" evidence="13">
    <location>
        <begin position="16"/>
        <end position="35"/>
    </location>
</feature>
<dbReference type="InterPro" id="IPR052168">
    <property type="entry name" value="Cytochrome_b561_oxidase"/>
</dbReference>
<dbReference type="Pfam" id="PF04264">
    <property type="entry name" value="YceI"/>
    <property type="match status" value="1"/>
</dbReference>
<dbReference type="InterPro" id="IPR036761">
    <property type="entry name" value="TTHA0802/YceI-like_sf"/>
</dbReference>
<dbReference type="PANTHER" id="PTHR30529">
    <property type="entry name" value="CYTOCHROME B561"/>
    <property type="match status" value="1"/>
</dbReference>
<dbReference type="GO" id="GO:0022904">
    <property type="term" value="P:respiratory electron transport chain"/>
    <property type="evidence" value="ECO:0007669"/>
    <property type="project" value="InterPro"/>
</dbReference>
<feature type="transmembrane region" description="Helical" evidence="13">
    <location>
        <begin position="202"/>
        <end position="222"/>
    </location>
</feature>
<evidence type="ECO:0000259" key="14">
    <source>
        <dbReference type="SMART" id="SM00867"/>
    </source>
</evidence>
<evidence type="ECO:0000256" key="10">
    <source>
        <dbReference type="ARBA" id="ARBA00023004"/>
    </source>
</evidence>
<keyword evidence="5" id="KW-0349">Heme</keyword>
<gene>
    <name evidence="15" type="ORF">KDD17_05170</name>
</gene>
<evidence type="ECO:0000313" key="15">
    <source>
        <dbReference type="EMBL" id="QUJ77391.1"/>
    </source>
</evidence>
<dbReference type="Pfam" id="PF01292">
    <property type="entry name" value="Ni_hydr_CYTB"/>
    <property type="match status" value="1"/>
</dbReference>
<dbReference type="EMBL" id="CP073581">
    <property type="protein sequence ID" value="QUJ77391.1"/>
    <property type="molecule type" value="Genomic_DNA"/>
</dbReference>
<proteinExistence type="inferred from homology"/>
<dbReference type="RefSeq" id="WP_212705586.1">
    <property type="nucleotide sequence ID" value="NZ_CP073581.1"/>
</dbReference>
<name>A0A975PNE7_9RHOB</name>
<keyword evidence="7" id="KW-0479">Metal-binding</keyword>
<evidence type="ECO:0000256" key="1">
    <source>
        <dbReference type="ARBA" id="ARBA00001970"/>
    </source>
</evidence>
<evidence type="ECO:0000256" key="12">
    <source>
        <dbReference type="ARBA" id="ARBA00037975"/>
    </source>
</evidence>
<feature type="domain" description="Lipid/polyisoprenoid-binding YceI-like" evidence="14">
    <location>
        <begin position="240"/>
        <end position="395"/>
    </location>
</feature>
<organism evidence="15 16">
    <name type="scientific">Sulfitobacter albidus</name>
    <dbReference type="NCBI Taxonomy" id="2829501"/>
    <lineage>
        <taxon>Bacteria</taxon>
        <taxon>Pseudomonadati</taxon>
        <taxon>Pseudomonadota</taxon>
        <taxon>Alphaproteobacteria</taxon>
        <taxon>Rhodobacterales</taxon>
        <taxon>Roseobacteraceae</taxon>
        <taxon>Sulfitobacter</taxon>
    </lineage>
</organism>
<evidence type="ECO:0000256" key="4">
    <source>
        <dbReference type="ARBA" id="ARBA00022475"/>
    </source>
</evidence>
<feature type="transmembrane region" description="Helical" evidence="13">
    <location>
        <begin position="96"/>
        <end position="114"/>
    </location>
</feature>
<dbReference type="PANTHER" id="PTHR30529:SF1">
    <property type="entry name" value="CYTOCHROME B561 HOMOLOG 2"/>
    <property type="match status" value="1"/>
</dbReference>
<feature type="transmembrane region" description="Helical" evidence="13">
    <location>
        <begin position="144"/>
        <end position="166"/>
    </location>
</feature>
<dbReference type="GO" id="GO:0005886">
    <property type="term" value="C:plasma membrane"/>
    <property type="evidence" value="ECO:0007669"/>
    <property type="project" value="UniProtKB-SubCell"/>
</dbReference>
<dbReference type="GO" id="GO:0020037">
    <property type="term" value="F:heme binding"/>
    <property type="evidence" value="ECO:0007669"/>
    <property type="project" value="TreeGrafter"/>
</dbReference>
<comment type="subcellular location">
    <subcellularLocation>
        <location evidence="2">Cell membrane</location>
        <topology evidence="2">Multi-pass membrane protein</topology>
    </subcellularLocation>
</comment>
<keyword evidence="16" id="KW-1185">Reference proteome</keyword>
<dbReference type="InterPro" id="IPR016174">
    <property type="entry name" value="Di-haem_cyt_TM"/>
</dbReference>
<evidence type="ECO:0000256" key="6">
    <source>
        <dbReference type="ARBA" id="ARBA00022692"/>
    </source>
</evidence>
<accession>A0A975PNE7</accession>
<keyword evidence="8" id="KW-0249">Electron transport</keyword>
<keyword evidence="6 13" id="KW-0812">Transmembrane</keyword>
<keyword evidence="10" id="KW-0408">Iron</keyword>
<dbReference type="AlphaFoldDB" id="A0A975PNE7"/>
<sequence>MPLSNTATTYGSVTRAFHWLTALLVITLIPVAVVANRLPYETSEQLATKAWLFSLHKTLGVAVFAVALLRILWAISQPKPSPLHHEKRMQTFLAETAHWLLYGSLVLAPLSGWVHHAATEGFAPIWWPFGQNLPLIPKSESVAAITYGLHWVFGKVMAATIALHILGALKHQLIDRDATLARMTRGATAGSPLSHTGAAKPAAAAVAIWAAVLAGAGAFGLYQPHASTVQAATLDEVASDWAVQEGEIAITVNQFNSDVTGRFADWTAAIQFDETADAGTAGNVETQIAIGSLTLGSVTDQAMGADYFNAADFPTATFTADLIRQTDGYVADGTLTIKDQSVPLTLPFTLDLDGDTARMQAQTTLDRRDFGIGDNMTDESSLKFGVTVDINLTATRAAPE</sequence>
<keyword evidence="11 13" id="KW-0472">Membrane</keyword>
<keyword evidence="9 13" id="KW-1133">Transmembrane helix</keyword>
<evidence type="ECO:0000256" key="7">
    <source>
        <dbReference type="ARBA" id="ARBA00022723"/>
    </source>
</evidence>
<dbReference type="Proteomes" id="UP000683291">
    <property type="component" value="Chromosome 1"/>
</dbReference>
<reference evidence="15" key="1">
    <citation type="submission" date="2021-04" db="EMBL/GenBank/DDBJ databases">
        <title>Complete genome sequence for Sulfitobacter sp. strain JK7-1.</title>
        <authorList>
            <person name="Park S.-J."/>
        </authorList>
    </citation>
    <scope>NUCLEOTIDE SEQUENCE</scope>
    <source>
        <strain evidence="15">JK7-1</strain>
    </source>
</reference>
<evidence type="ECO:0000256" key="3">
    <source>
        <dbReference type="ARBA" id="ARBA00022448"/>
    </source>
</evidence>
<dbReference type="GO" id="GO:0009055">
    <property type="term" value="F:electron transfer activity"/>
    <property type="evidence" value="ECO:0007669"/>
    <property type="project" value="InterPro"/>
</dbReference>
<evidence type="ECO:0000256" key="2">
    <source>
        <dbReference type="ARBA" id="ARBA00004651"/>
    </source>
</evidence>
<evidence type="ECO:0000256" key="5">
    <source>
        <dbReference type="ARBA" id="ARBA00022617"/>
    </source>
</evidence>
<dbReference type="InterPro" id="IPR007372">
    <property type="entry name" value="Lipid/polyisoprenoid-bd_YceI"/>
</dbReference>
<evidence type="ECO:0000256" key="9">
    <source>
        <dbReference type="ARBA" id="ARBA00022989"/>
    </source>
</evidence>
<dbReference type="SMART" id="SM00867">
    <property type="entry name" value="YceI"/>
    <property type="match status" value="1"/>
</dbReference>
<dbReference type="InterPro" id="IPR011577">
    <property type="entry name" value="Cyt_b561_bac/Ni-Hgenase"/>
</dbReference>
<dbReference type="SUPFAM" id="SSF101874">
    <property type="entry name" value="YceI-like"/>
    <property type="match status" value="1"/>
</dbReference>
<dbReference type="Gene3D" id="2.40.128.110">
    <property type="entry name" value="Lipid/polyisoprenoid-binding, YceI-like"/>
    <property type="match status" value="1"/>
</dbReference>
<dbReference type="SUPFAM" id="SSF81342">
    <property type="entry name" value="Transmembrane di-heme cytochromes"/>
    <property type="match status" value="1"/>
</dbReference>
<comment type="cofactor">
    <cofactor evidence="1">
        <name>heme b</name>
        <dbReference type="ChEBI" id="CHEBI:60344"/>
    </cofactor>
</comment>
<dbReference type="KEGG" id="sual:KDD17_05170"/>
<keyword evidence="3" id="KW-0813">Transport</keyword>